<dbReference type="RefSeq" id="WP_002984601.1">
    <property type="nucleotide sequence ID" value="NZ_LR134289.1"/>
</dbReference>
<protein>
    <submittedName>
        <fullName evidence="2">Uncharacterized protein</fullName>
    </submittedName>
</protein>
<evidence type="ECO:0000313" key="3">
    <source>
        <dbReference type="Proteomes" id="UP000279227"/>
    </source>
</evidence>
<sequence length="47" mass="5678">MKEKDGYWSGRDSNGLFKWNEKRLIRIENDKKKTNEKPKTNPRNRGN</sequence>
<reference evidence="2 3" key="1">
    <citation type="submission" date="2018-12" db="EMBL/GenBank/DDBJ databases">
        <authorList>
            <consortium name="Pathogen Informatics"/>
        </authorList>
    </citation>
    <scope>NUCLEOTIDE SEQUENCE [LARGE SCALE GENOMIC DNA]</scope>
    <source>
        <strain evidence="2 3">NCTC11432</strain>
    </source>
</reference>
<dbReference type="Proteomes" id="UP000279227">
    <property type="component" value="Chromosome"/>
</dbReference>
<name>A0A3S5E362_CHRGE</name>
<dbReference type="EMBL" id="LR134289">
    <property type="protein sequence ID" value="VEE10681.1"/>
    <property type="molecule type" value="Genomic_DNA"/>
</dbReference>
<dbReference type="KEGG" id="cgle:NCTC11432_04305"/>
<feature type="region of interest" description="Disordered" evidence="1">
    <location>
        <begin position="28"/>
        <end position="47"/>
    </location>
</feature>
<evidence type="ECO:0000256" key="1">
    <source>
        <dbReference type="SAM" id="MobiDB-lite"/>
    </source>
</evidence>
<dbReference type="AlphaFoldDB" id="A0A3S5E362"/>
<feature type="compositionally biased region" description="Basic and acidic residues" evidence="1">
    <location>
        <begin position="28"/>
        <end position="39"/>
    </location>
</feature>
<gene>
    <name evidence="2" type="ORF">NCTC11432_04305</name>
</gene>
<evidence type="ECO:0000313" key="2">
    <source>
        <dbReference type="EMBL" id="VEE10681.1"/>
    </source>
</evidence>
<accession>A0A3S5E362</accession>
<proteinExistence type="predicted"/>
<organism evidence="2 3">
    <name type="scientific">Chryseobacterium gleum</name>
    <name type="common">Flavobacterium gleum</name>
    <dbReference type="NCBI Taxonomy" id="250"/>
    <lineage>
        <taxon>Bacteria</taxon>
        <taxon>Pseudomonadati</taxon>
        <taxon>Bacteroidota</taxon>
        <taxon>Flavobacteriia</taxon>
        <taxon>Flavobacteriales</taxon>
        <taxon>Weeksellaceae</taxon>
        <taxon>Chryseobacterium group</taxon>
        <taxon>Chryseobacterium</taxon>
    </lineage>
</organism>